<keyword evidence="8" id="KW-0675">Receptor</keyword>
<dbReference type="GO" id="GO:0005886">
    <property type="term" value="C:plasma membrane"/>
    <property type="evidence" value="ECO:0000318"/>
    <property type="project" value="GO_Central"/>
</dbReference>
<dbReference type="AlphaFoldDB" id="A7SM59"/>
<dbReference type="GO" id="GO:0030594">
    <property type="term" value="F:neurotransmitter receptor activity"/>
    <property type="evidence" value="ECO:0000318"/>
    <property type="project" value="GO_Central"/>
</dbReference>
<evidence type="ECO:0000313" key="12">
    <source>
        <dbReference type="EMBL" id="EDO35213.1"/>
    </source>
</evidence>
<evidence type="ECO:0000259" key="11">
    <source>
        <dbReference type="PROSITE" id="PS50262"/>
    </source>
</evidence>
<keyword evidence="9" id="KW-0807">Transducer</keyword>
<reference evidence="12 13" key="1">
    <citation type="journal article" date="2007" name="Science">
        <title>Sea anemone genome reveals ancestral eumetazoan gene repertoire and genomic organization.</title>
        <authorList>
            <person name="Putnam N.H."/>
            <person name="Srivastava M."/>
            <person name="Hellsten U."/>
            <person name="Dirks B."/>
            <person name="Chapman J."/>
            <person name="Salamov A."/>
            <person name="Terry A."/>
            <person name="Shapiro H."/>
            <person name="Lindquist E."/>
            <person name="Kapitonov V.V."/>
            <person name="Jurka J."/>
            <person name="Genikhovich G."/>
            <person name="Grigoriev I.V."/>
            <person name="Lucas S.M."/>
            <person name="Steele R.E."/>
            <person name="Finnerty J.R."/>
            <person name="Technau U."/>
            <person name="Martindale M.Q."/>
            <person name="Rokhsar D.S."/>
        </authorList>
    </citation>
    <scope>NUCLEOTIDE SEQUENCE [LARGE SCALE GENOMIC DNA]</scope>
    <source>
        <strain evidence="13">CH2 X CH6</strain>
    </source>
</reference>
<accession>A7SM59</accession>
<dbReference type="STRING" id="45351.A7SM59"/>
<feature type="transmembrane region" description="Helical" evidence="10">
    <location>
        <begin position="163"/>
        <end position="186"/>
    </location>
</feature>
<evidence type="ECO:0000256" key="5">
    <source>
        <dbReference type="ARBA" id="ARBA00023040"/>
    </source>
</evidence>
<dbReference type="CDD" id="cd14967">
    <property type="entry name" value="7tmA_amine_R-like"/>
    <property type="match status" value="1"/>
</dbReference>
<dbReference type="PRINTS" id="PR00237">
    <property type="entry name" value="GPCRRHODOPSN"/>
</dbReference>
<dbReference type="EMBL" id="DS469705">
    <property type="protein sequence ID" value="EDO35213.1"/>
    <property type="molecule type" value="Genomic_DNA"/>
</dbReference>
<proteinExistence type="predicted"/>
<dbReference type="PANTHER" id="PTHR24248:SF199">
    <property type="entry name" value="IP13425P-RELATED"/>
    <property type="match status" value="1"/>
</dbReference>
<dbReference type="GO" id="GO:0030425">
    <property type="term" value="C:dendrite"/>
    <property type="evidence" value="ECO:0000318"/>
    <property type="project" value="GO_Central"/>
</dbReference>
<evidence type="ECO:0000256" key="10">
    <source>
        <dbReference type="SAM" id="Phobius"/>
    </source>
</evidence>
<evidence type="ECO:0000313" key="13">
    <source>
        <dbReference type="Proteomes" id="UP000001593"/>
    </source>
</evidence>
<feature type="transmembrane region" description="Helical" evidence="10">
    <location>
        <begin position="100"/>
        <end position="117"/>
    </location>
</feature>
<evidence type="ECO:0000256" key="9">
    <source>
        <dbReference type="ARBA" id="ARBA00023224"/>
    </source>
</evidence>
<dbReference type="Proteomes" id="UP000001593">
    <property type="component" value="Unassembled WGS sequence"/>
</dbReference>
<evidence type="ECO:0000256" key="3">
    <source>
        <dbReference type="ARBA" id="ARBA00022692"/>
    </source>
</evidence>
<gene>
    <name evidence="12" type="ORF">NEMVEDRAFT_v1g123316</name>
</gene>
<dbReference type="eggNOG" id="KOG3656">
    <property type="taxonomic scope" value="Eukaryota"/>
</dbReference>
<dbReference type="HOGENOM" id="CLU_009579_11_5_1"/>
<keyword evidence="2" id="KW-1003">Cell membrane</keyword>
<feature type="domain" description="G-protein coupled receptors family 1 profile" evidence="11">
    <location>
        <begin position="37"/>
        <end position="267"/>
    </location>
</feature>
<dbReference type="GO" id="GO:0045202">
    <property type="term" value="C:synapse"/>
    <property type="evidence" value="ECO:0007669"/>
    <property type="project" value="GOC"/>
</dbReference>
<evidence type="ECO:0000256" key="8">
    <source>
        <dbReference type="ARBA" id="ARBA00023170"/>
    </source>
</evidence>
<keyword evidence="6 10" id="KW-0472">Membrane</keyword>
<keyword evidence="5" id="KW-0297">G-protein coupled receptor</keyword>
<dbReference type="GO" id="GO:0007187">
    <property type="term" value="P:G protein-coupled receptor signaling pathway, coupled to cyclic nucleotide second messenger"/>
    <property type="evidence" value="ECO:0000318"/>
    <property type="project" value="GO_Central"/>
</dbReference>
<evidence type="ECO:0000256" key="1">
    <source>
        <dbReference type="ARBA" id="ARBA00004651"/>
    </source>
</evidence>
<dbReference type="SMART" id="SM01381">
    <property type="entry name" value="7TM_GPCR_Srsx"/>
    <property type="match status" value="1"/>
</dbReference>
<dbReference type="InterPro" id="IPR001671">
    <property type="entry name" value="Melcrt_ACTH_rcpt"/>
</dbReference>
<evidence type="ECO:0000256" key="2">
    <source>
        <dbReference type="ARBA" id="ARBA00022475"/>
    </source>
</evidence>
<dbReference type="PRINTS" id="PR00534">
    <property type="entry name" value="MCRFAMILY"/>
</dbReference>
<keyword evidence="3 10" id="KW-0812">Transmembrane</keyword>
<dbReference type="Pfam" id="PF00001">
    <property type="entry name" value="7tm_1"/>
    <property type="match status" value="2"/>
</dbReference>
<keyword evidence="7" id="KW-1015">Disulfide bond</keyword>
<evidence type="ECO:0000256" key="6">
    <source>
        <dbReference type="ARBA" id="ARBA00023136"/>
    </source>
</evidence>
<keyword evidence="4 10" id="KW-1133">Transmembrane helix</keyword>
<dbReference type="PROSITE" id="PS50262">
    <property type="entry name" value="G_PROTEIN_RECEP_F1_2"/>
    <property type="match status" value="1"/>
</dbReference>
<dbReference type="InterPro" id="IPR017452">
    <property type="entry name" value="GPCR_Rhodpsn_7TM"/>
</dbReference>
<protein>
    <recommendedName>
        <fullName evidence="11">G-protein coupled receptors family 1 profile domain-containing protein</fullName>
    </recommendedName>
</protein>
<dbReference type="Gene3D" id="1.20.1070.10">
    <property type="entry name" value="Rhodopsin 7-helix transmembrane proteins"/>
    <property type="match status" value="1"/>
</dbReference>
<feature type="non-terminal residue" evidence="12">
    <location>
        <position position="284"/>
    </location>
</feature>
<sequence length="284" mass="31691">MSSNNSCDGASSVESPTTLGIVISVALIAVIMLALAGNTVVCIAFYRSSNLQSLTVLFILSLAVTDILVASISMPIWLYFQFSHSSFTCLPDLFTAWKCLDVLFSTASIMNLCAISIDRQFAITKPLHYHTIMTTKRALFALTGISLYAVVLSGLVATRWSYYPLFIFIVAFISPLIVMIQAYSHIFKTALMQARRVYPIRQAYYFKKELKAAKTLAIVMGSFIACWAPFFLANLIVQYENVKISPDTVTGIKFLHYVSSALNPVIYSCTNREFRLKIFRVLPC</sequence>
<dbReference type="InParanoid" id="A7SM59"/>
<dbReference type="PhylomeDB" id="A7SM59"/>
<dbReference type="GO" id="GO:0004993">
    <property type="term" value="F:G protein-coupled serotonin receptor activity"/>
    <property type="evidence" value="ECO:0000318"/>
    <property type="project" value="GO_Central"/>
</dbReference>
<dbReference type="PANTHER" id="PTHR24248">
    <property type="entry name" value="ADRENERGIC RECEPTOR-RELATED G-PROTEIN COUPLED RECEPTOR"/>
    <property type="match status" value="1"/>
</dbReference>
<evidence type="ECO:0000256" key="7">
    <source>
        <dbReference type="ARBA" id="ARBA00023157"/>
    </source>
</evidence>
<evidence type="ECO:0000256" key="4">
    <source>
        <dbReference type="ARBA" id="ARBA00022989"/>
    </source>
</evidence>
<dbReference type="OMA" id="RNESAME"/>
<dbReference type="GO" id="GO:0004977">
    <property type="term" value="F:melanocortin receptor activity"/>
    <property type="evidence" value="ECO:0007669"/>
    <property type="project" value="InterPro"/>
</dbReference>
<comment type="subcellular location">
    <subcellularLocation>
        <location evidence="1">Cell membrane</location>
        <topology evidence="1">Multi-pass membrane protein</topology>
    </subcellularLocation>
</comment>
<feature type="transmembrane region" description="Helical" evidence="10">
    <location>
        <begin position="216"/>
        <end position="237"/>
    </location>
</feature>
<feature type="transmembrane region" description="Helical" evidence="10">
    <location>
        <begin position="57"/>
        <end position="80"/>
    </location>
</feature>
<dbReference type="InterPro" id="IPR000276">
    <property type="entry name" value="GPCR_Rhodpsn"/>
</dbReference>
<keyword evidence="13" id="KW-1185">Reference proteome</keyword>
<dbReference type="SUPFAM" id="SSF81321">
    <property type="entry name" value="Family A G protein-coupled receptor-like"/>
    <property type="match status" value="1"/>
</dbReference>
<name>A7SM59_NEMVE</name>
<feature type="transmembrane region" description="Helical" evidence="10">
    <location>
        <begin position="138"/>
        <end position="157"/>
    </location>
</feature>
<organism evidence="12 13">
    <name type="scientific">Nematostella vectensis</name>
    <name type="common">Starlet sea anemone</name>
    <dbReference type="NCBI Taxonomy" id="45351"/>
    <lineage>
        <taxon>Eukaryota</taxon>
        <taxon>Metazoa</taxon>
        <taxon>Cnidaria</taxon>
        <taxon>Anthozoa</taxon>
        <taxon>Hexacorallia</taxon>
        <taxon>Actiniaria</taxon>
        <taxon>Edwardsiidae</taxon>
        <taxon>Nematostella</taxon>
    </lineage>
</organism>
<dbReference type="GO" id="GO:0007268">
    <property type="term" value="P:chemical synaptic transmission"/>
    <property type="evidence" value="ECO:0000318"/>
    <property type="project" value="GO_Central"/>
</dbReference>
<feature type="transmembrane region" description="Helical" evidence="10">
    <location>
        <begin position="20"/>
        <end position="45"/>
    </location>
</feature>